<dbReference type="AlphaFoldDB" id="A0A0C1ZMG7"/>
<name>A0A0C1ZMG7_9BACT</name>
<dbReference type="InterPro" id="IPR008984">
    <property type="entry name" value="SMAD_FHA_dom_sf"/>
</dbReference>
<gene>
    <name evidence="2" type="ORF">DB30_07674</name>
</gene>
<reference evidence="2 3" key="1">
    <citation type="submission" date="2014-12" db="EMBL/GenBank/DDBJ databases">
        <title>Genome assembly of Enhygromyxa salina DSM 15201.</title>
        <authorList>
            <person name="Sharma G."/>
            <person name="Subramanian S."/>
        </authorList>
    </citation>
    <scope>NUCLEOTIDE SEQUENCE [LARGE SCALE GENOMIC DNA]</scope>
    <source>
        <strain evidence="2 3">DSM 15201</strain>
    </source>
</reference>
<dbReference type="EMBL" id="JMCC02000009">
    <property type="protein sequence ID" value="KIG18659.1"/>
    <property type="molecule type" value="Genomic_DNA"/>
</dbReference>
<feature type="domain" description="FHA" evidence="1">
    <location>
        <begin position="3"/>
        <end position="38"/>
    </location>
</feature>
<dbReference type="Pfam" id="PF00498">
    <property type="entry name" value="FHA"/>
    <property type="match status" value="1"/>
</dbReference>
<dbReference type="InterPro" id="IPR000253">
    <property type="entry name" value="FHA_dom"/>
</dbReference>
<evidence type="ECO:0000313" key="3">
    <source>
        <dbReference type="Proteomes" id="UP000031599"/>
    </source>
</evidence>
<accession>A0A0C1ZMG7</accession>
<evidence type="ECO:0000313" key="2">
    <source>
        <dbReference type="EMBL" id="KIG18659.1"/>
    </source>
</evidence>
<dbReference type="SUPFAM" id="SSF49879">
    <property type="entry name" value="SMAD/FHA domain"/>
    <property type="match status" value="1"/>
</dbReference>
<comment type="caution">
    <text evidence="2">The sequence shown here is derived from an EMBL/GenBank/DDBJ whole genome shotgun (WGS) entry which is preliminary data.</text>
</comment>
<proteinExistence type="predicted"/>
<evidence type="ECO:0000259" key="1">
    <source>
        <dbReference type="Pfam" id="PF00498"/>
    </source>
</evidence>
<dbReference type="Proteomes" id="UP000031599">
    <property type="component" value="Unassembled WGS sequence"/>
</dbReference>
<sequence>MEGSEFEIIDVGSLNGTYVNREPVDAQALASGDEIQLGKYRLVFWTA</sequence>
<organism evidence="2 3">
    <name type="scientific">Enhygromyxa salina</name>
    <dbReference type="NCBI Taxonomy" id="215803"/>
    <lineage>
        <taxon>Bacteria</taxon>
        <taxon>Pseudomonadati</taxon>
        <taxon>Myxococcota</taxon>
        <taxon>Polyangia</taxon>
        <taxon>Nannocystales</taxon>
        <taxon>Nannocystaceae</taxon>
        <taxon>Enhygromyxa</taxon>
    </lineage>
</organism>
<dbReference type="Gene3D" id="2.60.200.20">
    <property type="match status" value="1"/>
</dbReference>
<protein>
    <submittedName>
        <fullName evidence="2">FHA-domain-containing protein</fullName>
    </submittedName>
</protein>